<accession>A0A6G1K6N8</accession>
<evidence type="ECO:0000313" key="1">
    <source>
        <dbReference type="EMBL" id="KAF2708111.1"/>
    </source>
</evidence>
<dbReference type="EMBL" id="MU005772">
    <property type="protein sequence ID" value="KAF2708111.1"/>
    <property type="molecule type" value="Genomic_DNA"/>
</dbReference>
<gene>
    <name evidence="1" type="ORF">K504DRAFT_456166</name>
</gene>
<name>A0A6G1K6N8_9PLEO</name>
<proteinExistence type="predicted"/>
<dbReference type="AlphaFoldDB" id="A0A6G1K6N8"/>
<dbReference type="Proteomes" id="UP000799428">
    <property type="component" value="Unassembled WGS sequence"/>
</dbReference>
<reference evidence="1" key="1">
    <citation type="journal article" date="2020" name="Stud. Mycol.">
        <title>101 Dothideomycetes genomes: a test case for predicting lifestyles and emergence of pathogens.</title>
        <authorList>
            <person name="Haridas S."/>
            <person name="Albert R."/>
            <person name="Binder M."/>
            <person name="Bloem J."/>
            <person name="Labutti K."/>
            <person name="Salamov A."/>
            <person name="Andreopoulos B."/>
            <person name="Baker S."/>
            <person name="Barry K."/>
            <person name="Bills G."/>
            <person name="Bluhm B."/>
            <person name="Cannon C."/>
            <person name="Castanera R."/>
            <person name="Culley D."/>
            <person name="Daum C."/>
            <person name="Ezra D."/>
            <person name="Gonzalez J."/>
            <person name="Henrissat B."/>
            <person name="Kuo A."/>
            <person name="Liang C."/>
            <person name="Lipzen A."/>
            <person name="Lutzoni F."/>
            <person name="Magnuson J."/>
            <person name="Mondo S."/>
            <person name="Nolan M."/>
            <person name="Ohm R."/>
            <person name="Pangilinan J."/>
            <person name="Park H.-J."/>
            <person name="Ramirez L."/>
            <person name="Alfaro M."/>
            <person name="Sun H."/>
            <person name="Tritt A."/>
            <person name="Yoshinaga Y."/>
            <person name="Zwiers L.-H."/>
            <person name="Turgeon B."/>
            <person name="Goodwin S."/>
            <person name="Spatafora J."/>
            <person name="Crous P."/>
            <person name="Grigoriev I."/>
        </authorList>
    </citation>
    <scope>NUCLEOTIDE SEQUENCE</scope>
    <source>
        <strain evidence="1">CBS 279.74</strain>
    </source>
</reference>
<organism evidence="1 2">
    <name type="scientific">Pleomassaria siparia CBS 279.74</name>
    <dbReference type="NCBI Taxonomy" id="1314801"/>
    <lineage>
        <taxon>Eukaryota</taxon>
        <taxon>Fungi</taxon>
        <taxon>Dikarya</taxon>
        <taxon>Ascomycota</taxon>
        <taxon>Pezizomycotina</taxon>
        <taxon>Dothideomycetes</taxon>
        <taxon>Pleosporomycetidae</taxon>
        <taxon>Pleosporales</taxon>
        <taxon>Pleomassariaceae</taxon>
        <taxon>Pleomassaria</taxon>
    </lineage>
</organism>
<evidence type="ECO:0000313" key="2">
    <source>
        <dbReference type="Proteomes" id="UP000799428"/>
    </source>
</evidence>
<sequence length="268" mass="30250">MTSPGKAEDCCIACKRNMKYSYRDDPSAPAEFLYILSTCGCLVCKQCLLNSWLTTAPGSPIPCPFTSCHKPTIFRTLDPTDIDYLDSFRNEMARWVMDNKREVMYSLMGVETQHARMYLDQLCRVLARQPLTPAALGYPRSPDASIGKPANPFFEALQKHFPYPSKRLLITPIDLQITLHNDVDTALWHFSLDNYGKELARLGADFQDTSLDAKKTALDLVVGEIPDIQDLQKKWYSIADLVVGHLAIINDDMFYDFGKKSAEPLVVL</sequence>
<protein>
    <submittedName>
        <fullName evidence="1">Uncharacterized protein</fullName>
    </submittedName>
</protein>
<keyword evidence="2" id="KW-1185">Reference proteome</keyword>